<evidence type="ECO:0000256" key="1">
    <source>
        <dbReference type="ARBA" id="ARBA00004496"/>
    </source>
</evidence>
<gene>
    <name evidence="9" type="ORF">GPECTOR_27g649</name>
</gene>
<dbReference type="AlphaFoldDB" id="A0A150GF52"/>
<dbReference type="PANTHER" id="PTHR21635:SF0">
    <property type="entry name" value="LEUCINE ZIPPER TRANSCRIPTION FACTOR-LIKE PROTEIN 1"/>
    <property type="match status" value="1"/>
</dbReference>
<feature type="coiled-coil region" evidence="8">
    <location>
        <begin position="156"/>
        <end position="276"/>
    </location>
</feature>
<comment type="function">
    <text evidence="6">Regulates ciliary localization of the BBSome complex. Together with the BBSome complex, controls SMO ciliary trafficking and contributes to the sonic hedgehog (SHH) pathway regulation. May play a role in neurite outgrowth. May have tumor suppressor function.</text>
</comment>
<dbReference type="Pfam" id="PF15294">
    <property type="entry name" value="Leu_zip"/>
    <property type="match status" value="1"/>
</dbReference>
<comment type="subcellular location">
    <subcellularLocation>
        <location evidence="1">Cytoplasm</location>
    </subcellularLocation>
</comment>
<evidence type="ECO:0000256" key="7">
    <source>
        <dbReference type="ARBA" id="ARBA00026004"/>
    </source>
</evidence>
<evidence type="ECO:0000313" key="9">
    <source>
        <dbReference type="EMBL" id="KXZ48479.1"/>
    </source>
</evidence>
<keyword evidence="4" id="KW-0963">Cytoplasm</keyword>
<evidence type="ECO:0000256" key="8">
    <source>
        <dbReference type="SAM" id="Coils"/>
    </source>
</evidence>
<sequence length="322" mass="34983">MSLNLSEDGELQVQAYLRFAKLKRDQHVREVTAALRDFKGDNFRDGDMYTYKEISQIFGSLESEIKTLIDKEICNAYHANALLVKILLSQAQAHGAELMVDTNSLENEFLLKQISSSEATALSRPASDFVRRNTQLGKLGTVATVTTQDQAVVKERDALKAELAAAKERSTKLQEETTKMMRDRTALNTQLNALKDELAAKDAALKASLGDKDAALKQLTADMQKLTAKAAEAAAAAAKAGGGADPAALAAAQSELQAAKNQLALKDKELRAAQEALGGKLQESKQFVQMKQMMQSKAQEVAALRKKLDKYEPQAVPSADAE</sequence>
<evidence type="ECO:0000256" key="5">
    <source>
        <dbReference type="ARBA" id="ARBA00023054"/>
    </source>
</evidence>
<dbReference type="GO" id="GO:1903565">
    <property type="term" value="P:negative regulation of protein localization to cilium"/>
    <property type="evidence" value="ECO:0007669"/>
    <property type="project" value="TreeGrafter"/>
</dbReference>
<protein>
    <recommendedName>
        <fullName evidence="3">Leucine zipper transcription factor-like protein 1</fullName>
    </recommendedName>
</protein>
<evidence type="ECO:0000256" key="3">
    <source>
        <dbReference type="ARBA" id="ARBA00018920"/>
    </source>
</evidence>
<dbReference type="PANTHER" id="PTHR21635">
    <property type="entry name" value="LEUCINE ZIPPER TRANSCRIPTION FACTOR LIKE"/>
    <property type="match status" value="1"/>
</dbReference>
<dbReference type="EMBL" id="LSYV01000028">
    <property type="protein sequence ID" value="KXZ48479.1"/>
    <property type="molecule type" value="Genomic_DNA"/>
</dbReference>
<evidence type="ECO:0000256" key="6">
    <source>
        <dbReference type="ARBA" id="ARBA00024898"/>
    </source>
</evidence>
<evidence type="ECO:0000256" key="4">
    <source>
        <dbReference type="ARBA" id="ARBA00022490"/>
    </source>
</evidence>
<keyword evidence="10" id="KW-1185">Reference proteome</keyword>
<comment type="caution">
    <text evidence="9">The sequence shown here is derived from an EMBL/GenBank/DDBJ whole genome shotgun (WGS) entry which is preliminary data.</text>
</comment>
<evidence type="ECO:0000256" key="2">
    <source>
        <dbReference type="ARBA" id="ARBA00008868"/>
    </source>
</evidence>
<organism evidence="9 10">
    <name type="scientific">Gonium pectorale</name>
    <name type="common">Green alga</name>
    <dbReference type="NCBI Taxonomy" id="33097"/>
    <lineage>
        <taxon>Eukaryota</taxon>
        <taxon>Viridiplantae</taxon>
        <taxon>Chlorophyta</taxon>
        <taxon>core chlorophytes</taxon>
        <taxon>Chlorophyceae</taxon>
        <taxon>CS clade</taxon>
        <taxon>Chlamydomonadales</taxon>
        <taxon>Volvocaceae</taxon>
        <taxon>Gonium</taxon>
    </lineage>
</organism>
<dbReference type="GO" id="GO:0005737">
    <property type="term" value="C:cytoplasm"/>
    <property type="evidence" value="ECO:0007669"/>
    <property type="project" value="UniProtKB-SubCell"/>
</dbReference>
<reference evidence="10" key="1">
    <citation type="journal article" date="2016" name="Nat. Commun.">
        <title>The Gonium pectorale genome demonstrates co-option of cell cycle regulation during the evolution of multicellularity.</title>
        <authorList>
            <person name="Hanschen E.R."/>
            <person name="Marriage T.N."/>
            <person name="Ferris P.J."/>
            <person name="Hamaji T."/>
            <person name="Toyoda A."/>
            <person name="Fujiyama A."/>
            <person name="Neme R."/>
            <person name="Noguchi H."/>
            <person name="Minakuchi Y."/>
            <person name="Suzuki M."/>
            <person name="Kawai-Toyooka H."/>
            <person name="Smith D.R."/>
            <person name="Sparks H."/>
            <person name="Anderson J."/>
            <person name="Bakaric R."/>
            <person name="Luria V."/>
            <person name="Karger A."/>
            <person name="Kirschner M.W."/>
            <person name="Durand P.M."/>
            <person name="Michod R.E."/>
            <person name="Nozaki H."/>
            <person name="Olson B.J."/>
        </authorList>
    </citation>
    <scope>NUCLEOTIDE SEQUENCE [LARGE SCALE GENOMIC DNA]</scope>
    <source>
        <strain evidence="10">NIES-2863</strain>
    </source>
</reference>
<dbReference type="OrthoDB" id="313412at2759"/>
<evidence type="ECO:0000313" key="10">
    <source>
        <dbReference type="Proteomes" id="UP000075714"/>
    </source>
</evidence>
<keyword evidence="5 8" id="KW-0175">Coiled coil</keyword>
<comment type="similarity">
    <text evidence="2">Belongs to the LZTFL1 family.</text>
</comment>
<dbReference type="Proteomes" id="UP000075714">
    <property type="component" value="Unassembled WGS sequence"/>
</dbReference>
<name>A0A150GF52_GONPE</name>
<dbReference type="STRING" id="33097.A0A150GF52"/>
<comment type="subunit">
    <text evidence="7">Self-associates. Interacts with BBS9; the interaction mediates the association of LZTL1 with the BBsome complex and regulates BBSome ciliary trafficking.</text>
</comment>
<accession>A0A150GF52</accession>
<dbReference type="InterPro" id="IPR026157">
    <property type="entry name" value="LZTFL1"/>
</dbReference>
<proteinExistence type="inferred from homology"/>
<dbReference type="Gene3D" id="6.10.250.3110">
    <property type="match status" value="1"/>
</dbReference>